<dbReference type="FunFam" id="3.40.50.300:FF:000050">
    <property type="entry name" value="DNA repair protein RadA"/>
    <property type="match status" value="1"/>
</dbReference>
<dbReference type="Gene3D" id="3.40.50.300">
    <property type="entry name" value="P-loop containing nucleotide triphosphate hydrolases"/>
    <property type="match status" value="1"/>
</dbReference>
<evidence type="ECO:0000313" key="15">
    <source>
        <dbReference type="EMBL" id="BAF58466.1"/>
    </source>
</evidence>
<dbReference type="GO" id="GO:0003684">
    <property type="term" value="F:damaged DNA binding"/>
    <property type="evidence" value="ECO:0007669"/>
    <property type="project" value="InterPro"/>
</dbReference>
<dbReference type="KEGG" id="pth:PTH_0285"/>
<reference evidence="16" key="1">
    <citation type="journal article" date="2008" name="Genome Res.">
        <title>The genome of Pelotomaculum thermopropionicum reveals niche-associated evolution in anaerobic microbiota.</title>
        <authorList>
            <person name="Kosaka T."/>
            <person name="Kato S."/>
            <person name="Shimoyama T."/>
            <person name="Ishii S."/>
            <person name="Abe T."/>
            <person name="Watanabe K."/>
        </authorList>
    </citation>
    <scope>NUCLEOTIDE SEQUENCE [LARGE SCALE GENOMIC DNA]</scope>
    <source>
        <strain evidence="16">DSM 13744 / JCM 10971 / SI</strain>
    </source>
</reference>
<evidence type="ECO:0000256" key="7">
    <source>
        <dbReference type="ARBA" id="ARBA00022840"/>
    </source>
</evidence>
<dbReference type="MEROPS" id="S16.A04"/>
<evidence type="ECO:0000256" key="1">
    <source>
        <dbReference type="ARBA" id="ARBA00022723"/>
    </source>
</evidence>
<dbReference type="GO" id="GO:0006508">
    <property type="term" value="P:proteolysis"/>
    <property type="evidence" value="ECO:0007669"/>
    <property type="project" value="UniProtKB-KW"/>
</dbReference>
<evidence type="ECO:0000256" key="2">
    <source>
        <dbReference type="ARBA" id="ARBA00022741"/>
    </source>
</evidence>
<comment type="domain">
    <text evidence="11">The middle region has homology to RecA with ATPase motifs including the RadA KNRFG motif, while the C-terminus is homologous to Lon protease.</text>
</comment>
<dbReference type="GO" id="GO:0008233">
    <property type="term" value="F:peptidase activity"/>
    <property type="evidence" value="ECO:0007669"/>
    <property type="project" value="UniProtKB-KW"/>
</dbReference>
<dbReference type="InterPro" id="IPR020568">
    <property type="entry name" value="Ribosomal_Su5_D2-typ_SF"/>
</dbReference>
<feature type="binding site" evidence="11">
    <location>
        <begin position="92"/>
        <end position="99"/>
    </location>
    <ligand>
        <name>ATP</name>
        <dbReference type="ChEBI" id="CHEBI:30616"/>
    </ligand>
</feature>
<dbReference type="InterPro" id="IPR004504">
    <property type="entry name" value="DNA_repair_RadA"/>
</dbReference>
<keyword evidence="2 11" id="KW-0547">Nucleotide-binding</keyword>
<dbReference type="AlphaFoldDB" id="A5D5L0"/>
<dbReference type="InterPro" id="IPR027417">
    <property type="entry name" value="P-loop_NTPase"/>
</dbReference>
<dbReference type="Proteomes" id="UP000006556">
    <property type="component" value="Chromosome"/>
</dbReference>
<keyword evidence="10 11" id="KW-0234">DNA repair</keyword>
<evidence type="ECO:0000256" key="8">
    <source>
        <dbReference type="ARBA" id="ARBA00023016"/>
    </source>
</evidence>
<dbReference type="Pfam" id="PF13541">
    <property type="entry name" value="ChlI"/>
    <property type="match status" value="1"/>
</dbReference>
<proteinExistence type="inferred from homology"/>
<gene>
    <name evidence="15" type="primary">Sms</name>
    <name evidence="11" type="synonym">radA</name>
    <name evidence="15" type="ordered locus">PTH_0285</name>
</gene>
<dbReference type="Pfam" id="PF18073">
    <property type="entry name" value="Zn_ribbon_LapB"/>
    <property type="match status" value="1"/>
</dbReference>
<feature type="domain" description="RecA family profile 1" evidence="14">
    <location>
        <begin position="63"/>
        <end position="211"/>
    </location>
</feature>
<dbReference type="PANTHER" id="PTHR32472">
    <property type="entry name" value="DNA REPAIR PROTEIN RADA"/>
    <property type="match status" value="1"/>
</dbReference>
<organism evidence="15 16">
    <name type="scientific">Pelotomaculum thermopropionicum (strain DSM 13744 / JCM 10971 / SI)</name>
    <dbReference type="NCBI Taxonomy" id="370438"/>
    <lineage>
        <taxon>Bacteria</taxon>
        <taxon>Bacillati</taxon>
        <taxon>Bacillota</taxon>
        <taxon>Clostridia</taxon>
        <taxon>Eubacteriales</taxon>
        <taxon>Desulfotomaculaceae</taxon>
        <taxon>Pelotomaculum</taxon>
    </lineage>
</organism>
<dbReference type="Pfam" id="PF13481">
    <property type="entry name" value="AAA_25"/>
    <property type="match status" value="1"/>
</dbReference>
<dbReference type="PROSITE" id="PS50162">
    <property type="entry name" value="RECA_2"/>
    <property type="match status" value="1"/>
</dbReference>
<keyword evidence="15" id="KW-0645">Protease</keyword>
<feature type="short sequence motif" description="RadA KNRFG motif" evidence="11">
    <location>
        <begin position="248"/>
        <end position="252"/>
    </location>
</feature>
<dbReference type="HAMAP" id="MF_01498">
    <property type="entry name" value="RadA_bact"/>
    <property type="match status" value="1"/>
</dbReference>
<dbReference type="SUPFAM" id="SSF52540">
    <property type="entry name" value="P-loop containing nucleoside triphosphate hydrolases"/>
    <property type="match status" value="1"/>
</dbReference>
<keyword evidence="6 13" id="KW-0862">Zinc</keyword>
<evidence type="ECO:0000256" key="11">
    <source>
        <dbReference type="HAMAP-Rule" id="MF_01498"/>
    </source>
</evidence>
<evidence type="ECO:0000256" key="12">
    <source>
        <dbReference type="NCBIfam" id="TIGR00416"/>
    </source>
</evidence>
<dbReference type="NCBIfam" id="TIGR00416">
    <property type="entry name" value="sms"/>
    <property type="match status" value="1"/>
</dbReference>
<keyword evidence="1 11" id="KW-0479">Metal-binding</keyword>
<dbReference type="GO" id="GO:0140664">
    <property type="term" value="F:ATP-dependent DNA damage sensor activity"/>
    <property type="evidence" value="ECO:0007669"/>
    <property type="project" value="InterPro"/>
</dbReference>
<evidence type="ECO:0000256" key="13">
    <source>
        <dbReference type="RuleBase" id="RU003555"/>
    </source>
</evidence>
<accession>A5D5L0</accession>
<comment type="similarity">
    <text evidence="11 13">Belongs to the RecA family. RadA subfamily.</text>
</comment>
<dbReference type="SUPFAM" id="SSF54211">
    <property type="entry name" value="Ribosomal protein S5 domain 2-like"/>
    <property type="match status" value="1"/>
</dbReference>
<dbReference type="STRING" id="370438.PTH_0285"/>
<evidence type="ECO:0000256" key="9">
    <source>
        <dbReference type="ARBA" id="ARBA00023125"/>
    </source>
</evidence>
<feature type="region of interest" description="Lon-protease-like" evidence="11">
    <location>
        <begin position="348"/>
        <end position="450"/>
    </location>
</feature>
<dbReference type="InterPro" id="IPR003593">
    <property type="entry name" value="AAA+_ATPase"/>
</dbReference>
<comment type="function">
    <text evidence="13">DNA-dependent ATPase involved in processing of recombination intermediates, plays a role in repairing DNA breaks. Stimulates the branch migration of RecA-mediated strand transfer reactions, allowing the 3' invading strand to extend heteroduplex DNA faster. Binds ssDNA in the presence of ADP but not other nucleotides, has ATPase activity that is stimulated by ssDNA and various branched DNA structures, but inhibited by SSB. Does not have RecA's homology-searching function.</text>
</comment>
<keyword evidence="3 11" id="KW-0227">DNA damage</keyword>
<keyword evidence="5" id="KW-0378">Hydrolase</keyword>
<comment type="function">
    <text evidence="11">Plays a role in repairing double-strand DNA breaks, probably involving stabilizing or processing branched DNA or blocked replication forks.</text>
</comment>
<dbReference type="HOGENOM" id="CLU_018264_0_1_9"/>
<dbReference type="GO" id="GO:0008270">
    <property type="term" value="F:zinc ion binding"/>
    <property type="evidence" value="ECO:0007669"/>
    <property type="project" value="UniProtKB-KW"/>
</dbReference>
<dbReference type="GO" id="GO:0005524">
    <property type="term" value="F:ATP binding"/>
    <property type="evidence" value="ECO:0007669"/>
    <property type="project" value="UniProtKB-UniRule"/>
</dbReference>
<evidence type="ECO:0000259" key="14">
    <source>
        <dbReference type="PROSITE" id="PS50162"/>
    </source>
</evidence>
<keyword evidence="9 11" id="KW-0238">DNA-binding</keyword>
<protein>
    <recommendedName>
        <fullName evidence="11 12">DNA repair protein RadA</fullName>
    </recommendedName>
</protein>
<name>A5D5L0_PELTS</name>
<evidence type="ECO:0000256" key="4">
    <source>
        <dbReference type="ARBA" id="ARBA00022771"/>
    </source>
</evidence>
<dbReference type="InterPro" id="IPR014721">
    <property type="entry name" value="Ribsml_uS5_D2-typ_fold_subgr"/>
</dbReference>
<evidence type="ECO:0000256" key="10">
    <source>
        <dbReference type="ARBA" id="ARBA00023204"/>
    </source>
</evidence>
<evidence type="ECO:0000256" key="3">
    <source>
        <dbReference type="ARBA" id="ARBA00022763"/>
    </source>
</evidence>
<evidence type="ECO:0000256" key="6">
    <source>
        <dbReference type="ARBA" id="ARBA00022833"/>
    </source>
</evidence>
<sequence>MRVRSKFCCQECGHQSTRWLGRCPGCGAWNSFVEEFGGRQGAPGPGPAGGDVPRPVTEVPVSEEERFPTGFGEVDRVLGGGVVPGSLVLVGGDPGIGKSTLMLQVACRLSLDMRVLYVSGEESPRQVRLRAGRLGTLSSGLFLVSETDIDVVERHLRELAPPVAIIDSIQTMYKADVASAPGSVGQVRECAAQLMRLAKTTGMSVFLVGHVTKEGVLAGPRVLEHMVDAVLYLEGDRHHFFRILRGVKNRFGSTNEIGIFEMQGTGLVEVANPSALFLVCHSREDVPGSAVVASLEGTRPLLVEIQALVSPAGYGIPRRMTTGVDYNRVAMIAAVLEKRLGLNLSGYDIYVNAVGGVKLDEPAADLAIACALASSFRDVPVDSGMALAGEVGLTGELRPVTGVEKRVREAFKLGFSRFLLSGVSISPAMEEPGLVAADTLAEALELALKI</sequence>
<dbReference type="PRINTS" id="PR01874">
    <property type="entry name" value="DNAREPAIRADA"/>
</dbReference>
<evidence type="ECO:0000313" key="16">
    <source>
        <dbReference type="Proteomes" id="UP000006556"/>
    </source>
</evidence>
<dbReference type="PANTHER" id="PTHR32472:SF10">
    <property type="entry name" value="DNA REPAIR PROTEIN RADA-LIKE PROTEIN"/>
    <property type="match status" value="1"/>
</dbReference>
<dbReference type="CDD" id="cd01121">
    <property type="entry name" value="RadA_SMS_N"/>
    <property type="match status" value="1"/>
</dbReference>
<dbReference type="GO" id="GO:0005829">
    <property type="term" value="C:cytosol"/>
    <property type="evidence" value="ECO:0007669"/>
    <property type="project" value="TreeGrafter"/>
</dbReference>
<dbReference type="eggNOG" id="COG1066">
    <property type="taxonomic scope" value="Bacteria"/>
</dbReference>
<keyword evidence="7 11" id="KW-0067">ATP-binding</keyword>
<keyword evidence="4 13" id="KW-0863">Zinc-finger</keyword>
<dbReference type="InterPro" id="IPR041166">
    <property type="entry name" value="Rubredoxin_2"/>
</dbReference>
<dbReference type="SMART" id="SM00382">
    <property type="entry name" value="AAA"/>
    <property type="match status" value="1"/>
</dbReference>
<keyword evidence="16" id="KW-1185">Reference proteome</keyword>
<dbReference type="Gene3D" id="3.30.230.10">
    <property type="match status" value="1"/>
</dbReference>
<dbReference type="EMBL" id="AP009389">
    <property type="protein sequence ID" value="BAF58466.1"/>
    <property type="molecule type" value="Genomic_DNA"/>
</dbReference>
<dbReference type="GO" id="GO:0000725">
    <property type="term" value="P:recombinational repair"/>
    <property type="evidence" value="ECO:0007669"/>
    <property type="project" value="UniProtKB-UniRule"/>
</dbReference>
<evidence type="ECO:0000256" key="5">
    <source>
        <dbReference type="ARBA" id="ARBA00022801"/>
    </source>
</evidence>
<keyword evidence="8 11" id="KW-0346">Stress response</keyword>
<dbReference type="InterPro" id="IPR020588">
    <property type="entry name" value="RecA_ATP-bd"/>
</dbReference>